<keyword evidence="2" id="KW-0805">Transcription regulation</keyword>
<evidence type="ECO:0000259" key="5">
    <source>
        <dbReference type="Pfam" id="PF08281"/>
    </source>
</evidence>
<dbReference type="Gene3D" id="1.10.1740.10">
    <property type="match status" value="1"/>
</dbReference>
<dbReference type="SUPFAM" id="SSF88659">
    <property type="entry name" value="Sigma3 and sigma4 domains of RNA polymerase sigma factors"/>
    <property type="match status" value="1"/>
</dbReference>
<dbReference type="OrthoDB" id="3625888at2"/>
<dbReference type="STRING" id="115433.SAMN05421835_111199"/>
<evidence type="ECO:0000256" key="4">
    <source>
        <dbReference type="ARBA" id="ARBA00023163"/>
    </source>
</evidence>
<keyword evidence="4" id="KW-0804">Transcription</keyword>
<name>A0A1I3VSX4_9PSEU</name>
<evidence type="ECO:0000256" key="2">
    <source>
        <dbReference type="ARBA" id="ARBA00023015"/>
    </source>
</evidence>
<dbReference type="AlphaFoldDB" id="A0A1I3VSX4"/>
<dbReference type="Gene3D" id="1.10.10.10">
    <property type="entry name" value="Winged helix-like DNA-binding domain superfamily/Winged helix DNA-binding domain"/>
    <property type="match status" value="1"/>
</dbReference>
<sequence length="155" mass="16465">MPRGPVLDRLARGAATGEPERVGELLAAVGPLLVRYCRARLGRRGDSYRLADEVAAEAGRAVLTAVPGYTGGPFLRLLYRVLVRTVDDLAPGGKPDVADDLVGLLPVLPPLDRDIMLLRVATGLSATDTALVLGLTTGQVRVAQHRALTRLRALL</sequence>
<keyword evidence="3" id="KW-0731">Sigma factor</keyword>
<dbReference type="Pfam" id="PF08281">
    <property type="entry name" value="Sigma70_r4_2"/>
    <property type="match status" value="1"/>
</dbReference>
<evidence type="ECO:0000313" key="7">
    <source>
        <dbReference type="Proteomes" id="UP000199025"/>
    </source>
</evidence>
<accession>A0A1I3VSX4</accession>
<protein>
    <submittedName>
        <fullName evidence="6">RNA polymerase sigma-70 factor, ECF subfamily</fullName>
    </submittedName>
</protein>
<dbReference type="InterPro" id="IPR013324">
    <property type="entry name" value="RNA_pol_sigma_r3/r4-like"/>
</dbReference>
<keyword evidence="7" id="KW-1185">Reference proteome</keyword>
<dbReference type="InterPro" id="IPR036388">
    <property type="entry name" value="WH-like_DNA-bd_sf"/>
</dbReference>
<reference evidence="6 7" key="1">
    <citation type="submission" date="2016-10" db="EMBL/GenBank/DDBJ databases">
        <authorList>
            <person name="de Groot N.N."/>
        </authorList>
    </citation>
    <scope>NUCLEOTIDE SEQUENCE [LARGE SCALE GENOMIC DNA]</scope>
    <source>
        <strain evidence="6 7">DSM 44468</strain>
    </source>
</reference>
<evidence type="ECO:0000256" key="1">
    <source>
        <dbReference type="ARBA" id="ARBA00010641"/>
    </source>
</evidence>
<organism evidence="6 7">
    <name type="scientific">Amycolatopsis sacchari</name>
    <dbReference type="NCBI Taxonomy" id="115433"/>
    <lineage>
        <taxon>Bacteria</taxon>
        <taxon>Bacillati</taxon>
        <taxon>Actinomycetota</taxon>
        <taxon>Actinomycetes</taxon>
        <taxon>Pseudonocardiales</taxon>
        <taxon>Pseudonocardiaceae</taxon>
        <taxon>Amycolatopsis</taxon>
    </lineage>
</organism>
<dbReference type="Proteomes" id="UP000199025">
    <property type="component" value="Unassembled WGS sequence"/>
</dbReference>
<comment type="similarity">
    <text evidence="1">Belongs to the sigma-70 factor family. ECF subfamily.</text>
</comment>
<gene>
    <name evidence="6" type="ORF">SAMN05421835_111199</name>
</gene>
<dbReference type="GO" id="GO:0003700">
    <property type="term" value="F:DNA-binding transcription factor activity"/>
    <property type="evidence" value="ECO:0007669"/>
    <property type="project" value="InterPro"/>
</dbReference>
<dbReference type="EMBL" id="FORP01000011">
    <property type="protein sequence ID" value="SFJ98260.1"/>
    <property type="molecule type" value="Genomic_DNA"/>
</dbReference>
<dbReference type="InterPro" id="IPR013249">
    <property type="entry name" value="RNA_pol_sigma70_r4_t2"/>
</dbReference>
<evidence type="ECO:0000256" key="3">
    <source>
        <dbReference type="ARBA" id="ARBA00023082"/>
    </source>
</evidence>
<dbReference type="RefSeq" id="WP_091509897.1">
    <property type="nucleotide sequence ID" value="NZ_CBDRCA010000003.1"/>
</dbReference>
<proteinExistence type="inferred from homology"/>
<feature type="domain" description="RNA polymerase sigma factor 70 region 4 type 2" evidence="5">
    <location>
        <begin position="101"/>
        <end position="151"/>
    </location>
</feature>
<evidence type="ECO:0000313" key="6">
    <source>
        <dbReference type="EMBL" id="SFJ98260.1"/>
    </source>
</evidence>
<dbReference type="GO" id="GO:0006352">
    <property type="term" value="P:DNA-templated transcription initiation"/>
    <property type="evidence" value="ECO:0007669"/>
    <property type="project" value="InterPro"/>
</dbReference>